<gene>
    <name evidence="2" type="ORF">RFI_21638</name>
</gene>
<feature type="chain" id="PRO_5004975805" evidence="1">
    <location>
        <begin position="21"/>
        <end position="157"/>
    </location>
</feature>
<dbReference type="PROSITE" id="PS51257">
    <property type="entry name" value="PROKAR_LIPOPROTEIN"/>
    <property type="match status" value="1"/>
</dbReference>
<evidence type="ECO:0000256" key="1">
    <source>
        <dbReference type="SAM" id="SignalP"/>
    </source>
</evidence>
<name>X6MQK2_RETFI</name>
<evidence type="ECO:0000313" key="2">
    <source>
        <dbReference type="EMBL" id="ETO15727.1"/>
    </source>
</evidence>
<keyword evidence="3" id="KW-1185">Reference proteome</keyword>
<evidence type="ECO:0000313" key="3">
    <source>
        <dbReference type="Proteomes" id="UP000023152"/>
    </source>
</evidence>
<feature type="signal peptide" evidence="1">
    <location>
        <begin position="1"/>
        <end position="20"/>
    </location>
</feature>
<protein>
    <submittedName>
        <fullName evidence="2">Uncharacterized protein</fullName>
    </submittedName>
</protein>
<reference evidence="2 3" key="1">
    <citation type="journal article" date="2013" name="Curr. Biol.">
        <title>The Genome of the Foraminiferan Reticulomyxa filosa.</title>
        <authorList>
            <person name="Glockner G."/>
            <person name="Hulsmann N."/>
            <person name="Schleicher M."/>
            <person name="Noegel A.A."/>
            <person name="Eichinger L."/>
            <person name="Gallinger C."/>
            <person name="Pawlowski J."/>
            <person name="Sierra R."/>
            <person name="Euteneuer U."/>
            <person name="Pillet L."/>
            <person name="Moustafa A."/>
            <person name="Platzer M."/>
            <person name="Groth M."/>
            <person name="Szafranski K."/>
            <person name="Schliwa M."/>
        </authorList>
    </citation>
    <scope>NUCLEOTIDE SEQUENCE [LARGE SCALE GENOMIC DNA]</scope>
</reference>
<sequence length="157" mass="17916">MSHLKILVSFTFFFLVSCWGKLYEETPPDEDMKQYDQGKHRVCLYHEWERPVESIETVEALNSLVPNDEADSMGAENNILLALYEDQCEQDAHNAIFIGSHYQTGPGVLHLAAMNKKVFPQIEADWELPSNCSHFVFIPKGSFYGDHATFQRLSDAS</sequence>
<dbReference type="Proteomes" id="UP000023152">
    <property type="component" value="Unassembled WGS sequence"/>
</dbReference>
<keyword evidence="1" id="KW-0732">Signal</keyword>
<organism evidence="2 3">
    <name type="scientific">Reticulomyxa filosa</name>
    <dbReference type="NCBI Taxonomy" id="46433"/>
    <lineage>
        <taxon>Eukaryota</taxon>
        <taxon>Sar</taxon>
        <taxon>Rhizaria</taxon>
        <taxon>Retaria</taxon>
        <taxon>Foraminifera</taxon>
        <taxon>Monothalamids</taxon>
        <taxon>Reticulomyxidae</taxon>
        <taxon>Reticulomyxa</taxon>
    </lineage>
</organism>
<comment type="caution">
    <text evidence="2">The sequence shown here is derived from an EMBL/GenBank/DDBJ whole genome shotgun (WGS) entry which is preliminary data.</text>
</comment>
<proteinExistence type="predicted"/>
<dbReference type="AlphaFoldDB" id="X6MQK2"/>
<accession>X6MQK2</accession>
<dbReference type="EMBL" id="ASPP01018845">
    <property type="protein sequence ID" value="ETO15727.1"/>
    <property type="molecule type" value="Genomic_DNA"/>
</dbReference>